<evidence type="ECO:0000313" key="6">
    <source>
        <dbReference type="EMBL" id="EGK73163.1"/>
    </source>
</evidence>
<dbReference type="RefSeq" id="WP_008058197.1">
    <property type="nucleotide sequence ID" value="NZ_AFHG01000029.1"/>
</dbReference>
<dbReference type="eggNOG" id="ENOG50308QQ">
    <property type="taxonomic scope" value="Bacteria"/>
</dbReference>
<accession>F5R7V2</accession>
<keyword evidence="4" id="KW-0143">Chaperone</keyword>
<evidence type="ECO:0000256" key="4">
    <source>
        <dbReference type="ARBA" id="ARBA00023186"/>
    </source>
</evidence>
<evidence type="ECO:0000256" key="1">
    <source>
        <dbReference type="ARBA" id="ARBA00004514"/>
    </source>
</evidence>
<evidence type="ECO:0000256" key="5">
    <source>
        <dbReference type="ARBA" id="ARBA00093797"/>
    </source>
</evidence>
<comment type="subcellular location">
    <subcellularLocation>
        <location evidence="1">Cytoplasm</location>
        <location evidence="1">Cytosol</location>
    </subcellularLocation>
</comment>
<dbReference type="EMBL" id="AFHG01000029">
    <property type="protein sequence ID" value="EGK73163.1"/>
    <property type="molecule type" value="Genomic_DNA"/>
</dbReference>
<reference evidence="6 7" key="1">
    <citation type="journal article" date="2011" name="J. Bacteriol.">
        <title>Genome sequence of Methyloversatilis universalis FAM5T, a methylotrophic representative of the order Rhodocyclales.</title>
        <authorList>
            <person name="Kittichotirat W."/>
            <person name="Good N.M."/>
            <person name="Hall R."/>
            <person name="Bringel F."/>
            <person name="Lajus A."/>
            <person name="Medigue C."/>
            <person name="Smalley N.E."/>
            <person name="Beck D."/>
            <person name="Bumgarner R."/>
            <person name="Vuilleumier S."/>
            <person name="Kalyuzhnaya M.G."/>
        </authorList>
    </citation>
    <scope>NUCLEOTIDE SEQUENCE [LARGE SCALE GENOMIC DNA]</scope>
    <source>
        <strain evidence="7">ATCC BAA-1314 / JCM 13912 / FAM5</strain>
    </source>
</reference>
<evidence type="ECO:0000313" key="7">
    <source>
        <dbReference type="Proteomes" id="UP000005019"/>
    </source>
</evidence>
<keyword evidence="6" id="KW-0969">Cilium</keyword>
<dbReference type="InterPro" id="IPR008622">
    <property type="entry name" value="FliT"/>
</dbReference>
<gene>
    <name evidence="6" type="ORF">METUNv1_00334</name>
</gene>
<evidence type="ECO:0000256" key="3">
    <source>
        <dbReference type="ARBA" id="ARBA00022795"/>
    </source>
</evidence>
<evidence type="ECO:0000256" key="2">
    <source>
        <dbReference type="ARBA" id="ARBA00022490"/>
    </source>
</evidence>
<keyword evidence="6" id="KW-0966">Cell projection</keyword>
<dbReference type="AlphaFoldDB" id="F5R7V2"/>
<comment type="caution">
    <text evidence="6">The sequence shown here is derived from an EMBL/GenBank/DDBJ whole genome shotgun (WGS) entry which is preliminary data.</text>
</comment>
<organism evidence="6 7">
    <name type="scientific">Methyloversatilis universalis (strain ATCC BAA-1314 / DSM 25237 / JCM 13912 / CCUG 52030 / FAM5)</name>
    <dbReference type="NCBI Taxonomy" id="1000565"/>
    <lineage>
        <taxon>Bacteria</taxon>
        <taxon>Pseudomonadati</taxon>
        <taxon>Pseudomonadota</taxon>
        <taxon>Betaproteobacteria</taxon>
        <taxon>Nitrosomonadales</taxon>
        <taxon>Sterolibacteriaceae</taxon>
        <taxon>Methyloversatilis</taxon>
    </lineage>
</organism>
<protein>
    <recommendedName>
        <fullName evidence="5">Flagellar protein FliT</fullName>
    </recommendedName>
</protein>
<keyword evidence="2" id="KW-0963">Cytoplasm</keyword>
<dbReference type="STRING" id="1000565.METUNv1_00334"/>
<dbReference type="GO" id="GO:0044781">
    <property type="term" value="P:bacterial-type flagellum organization"/>
    <property type="evidence" value="ECO:0007669"/>
    <property type="project" value="UniProtKB-KW"/>
</dbReference>
<sequence>MNSLILLENMRQIASDMVEAARANDWDRLVALEQTVAAMRNSLAANDEPSSSPAERARKFDLMKQIIADDAEVRRHVEPWMQQVKSYLGRLPAGTAENS</sequence>
<dbReference type="Pfam" id="PF05400">
    <property type="entry name" value="FliT"/>
    <property type="match status" value="1"/>
</dbReference>
<proteinExistence type="predicted"/>
<name>F5R7V2_METUF</name>
<keyword evidence="3" id="KW-1005">Bacterial flagellum biogenesis</keyword>
<dbReference type="Gene3D" id="1.20.58.380">
    <property type="entry name" value="Flagellar protein flit"/>
    <property type="match status" value="1"/>
</dbReference>
<dbReference type="OrthoDB" id="8527993at2"/>
<keyword evidence="6" id="KW-0282">Flagellum</keyword>
<keyword evidence="7" id="KW-1185">Reference proteome</keyword>
<dbReference type="Proteomes" id="UP000005019">
    <property type="component" value="Unassembled WGS sequence"/>
</dbReference>